<evidence type="ECO:0000313" key="1">
    <source>
        <dbReference type="EMBL" id="AFZ80640.1"/>
    </source>
</evidence>
<keyword evidence="2" id="KW-1185">Reference proteome</keyword>
<sequence length="220" mass="24971">MRRNGKVLTLDFSKRPEEDDWECLSTCSNIPGIEATKDKNKLVNSFTKYHYKHNSGNTFTLITSLGGGHNLRGRGGNILEVTVYYWNSGDHTPILLGIKDKTGKTKYYSYTTTSFRGTKQSNWSPSGNNDNNSLEYLLDWRNCSFHAAIPFDIQNPADPSKLYTDKKVPPCMNNYRNIRESDSQSPKLTILGYDVKEYTVHNNDKNPPGKFIGTKISRVT</sequence>
<dbReference type="EMBL" id="CP001670">
    <property type="protein sequence ID" value="AFZ80640.1"/>
    <property type="molecule type" value="Genomic_DNA"/>
</dbReference>
<dbReference type="Proteomes" id="UP000031512">
    <property type="component" value="Chromosome 3"/>
</dbReference>
<dbReference type="KEGG" id="beq:BEWA_000450"/>
<protein>
    <submittedName>
        <fullName evidence="1">Uncharacterized protein</fullName>
    </submittedName>
</protein>
<accession>L0AYJ7</accession>
<dbReference type="AlphaFoldDB" id="L0AYJ7"/>
<dbReference type="RefSeq" id="XP_004830306.1">
    <property type="nucleotide sequence ID" value="XM_004830249.1"/>
</dbReference>
<proteinExistence type="predicted"/>
<name>L0AYJ7_THEEQ</name>
<dbReference type="GeneID" id="15806504"/>
<evidence type="ECO:0000313" key="2">
    <source>
        <dbReference type="Proteomes" id="UP000031512"/>
    </source>
</evidence>
<organism evidence="1 2">
    <name type="scientific">Theileria equi strain WA</name>
    <dbReference type="NCBI Taxonomy" id="1537102"/>
    <lineage>
        <taxon>Eukaryota</taxon>
        <taxon>Sar</taxon>
        <taxon>Alveolata</taxon>
        <taxon>Apicomplexa</taxon>
        <taxon>Aconoidasida</taxon>
        <taxon>Piroplasmida</taxon>
        <taxon>Theileriidae</taxon>
        <taxon>Theileria</taxon>
    </lineage>
</organism>
<reference evidence="1 2" key="1">
    <citation type="journal article" date="2012" name="BMC Genomics">
        <title>Comparative genomic analysis and phylogenetic position of Theileria equi.</title>
        <authorList>
            <person name="Kappmeyer L.S."/>
            <person name="Thiagarajan M."/>
            <person name="Herndon D.R."/>
            <person name="Ramsay J.D."/>
            <person name="Caler E."/>
            <person name="Djikeng A."/>
            <person name="Gillespie J.J."/>
            <person name="Lau A.O."/>
            <person name="Roalson E.H."/>
            <person name="Silva J.C."/>
            <person name="Silva M.G."/>
            <person name="Suarez C.E."/>
            <person name="Ueti M.W."/>
            <person name="Nene V.M."/>
            <person name="Mealey R.H."/>
            <person name="Knowles D.P."/>
            <person name="Brayton K.A."/>
        </authorList>
    </citation>
    <scope>NUCLEOTIDE SEQUENCE [LARGE SCALE GENOMIC DNA]</scope>
    <source>
        <strain evidence="1 2">WA</strain>
    </source>
</reference>
<gene>
    <name evidence="1" type="ORF">BEWA_000450</name>
</gene>
<dbReference type="VEuPathDB" id="PiroplasmaDB:BEWA_000450"/>